<dbReference type="SUPFAM" id="SSF53901">
    <property type="entry name" value="Thiolase-like"/>
    <property type="match status" value="2"/>
</dbReference>
<feature type="domain" description="Thiolase C-terminal" evidence="2">
    <location>
        <begin position="256"/>
        <end position="379"/>
    </location>
</feature>
<organism evidence="3 4">
    <name type="scientific">Sporichthya brevicatena</name>
    <dbReference type="NCBI Taxonomy" id="171442"/>
    <lineage>
        <taxon>Bacteria</taxon>
        <taxon>Bacillati</taxon>
        <taxon>Actinomycetota</taxon>
        <taxon>Actinomycetes</taxon>
        <taxon>Sporichthyales</taxon>
        <taxon>Sporichthyaceae</taxon>
        <taxon>Sporichthya</taxon>
    </lineage>
</organism>
<keyword evidence="4" id="KW-1185">Reference proteome</keyword>
<dbReference type="Pfam" id="PF00108">
    <property type="entry name" value="Thiolase_N"/>
    <property type="match status" value="1"/>
</dbReference>
<dbReference type="CDD" id="cd00829">
    <property type="entry name" value="SCP-x_thiolase"/>
    <property type="match status" value="1"/>
</dbReference>
<dbReference type="Proteomes" id="UP001500957">
    <property type="component" value="Unassembled WGS sequence"/>
</dbReference>
<dbReference type="RefSeq" id="WP_344604029.1">
    <property type="nucleotide sequence ID" value="NZ_BAAAHE010000014.1"/>
</dbReference>
<dbReference type="EMBL" id="BAAAHE010000014">
    <property type="protein sequence ID" value="GAA0617145.1"/>
    <property type="molecule type" value="Genomic_DNA"/>
</dbReference>
<reference evidence="4" key="1">
    <citation type="journal article" date="2019" name="Int. J. Syst. Evol. Microbiol.">
        <title>The Global Catalogue of Microorganisms (GCM) 10K type strain sequencing project: providing services to taxonomists for standard genome sequencing and annotation.</title>
        <authorList>
            <consortium name="The Broad Institute Genomics Platform"/>
            <consortium name="The Broad Institute Genome Sequencing Center for Infectious Disease"/>
            <person name="Wu L."/>
            <person name="Ma J."/>
        </authorList>
    </citation>
    <scope>NUCLEOTIDE SEQUENCE [LARGE SCALE GENOMIC DNA]</scope>
    <source>
        <strain evidence="4">JCM 10671</strain>
    </source>
</reference>
<dbReference type="PANTHER" id="PTHR42870:SF1">
    <property type="entry name" value="NON-SPECIFIC LIPID-TRANSFER PROTEIN-LIKE 2"/>
    <property type="match status" value="1"/>
</dbReference>
<proteinExistence type="predicted"/>
<dbReference type="InterPro" id="IPR020616">
    <property type="entry name" value="Thiolase_N"/>
</dbReference>
<feature type="domain" description="Thiolase N-terminal" evidence="1">
    <location>
        <begin position="5"/>
        <end position="174"/>
    </location>
</feature>
<dbReference type="InterPro" id="IPR016039">
    <property type="entry name" value="Thiolase-like"/>
</dbReference>
<dbReference type="PANTHER" id="PTHR42870">
    <property type="entry name" value="ACETYL-COA C-ACETYLTRANSFERASE"/>
    <property type="match status" value="1"/>
</dbReference>
<dbReference type="Gene3D" id="3.40.47.10">
    <property type="match status" value="1"/>
</dbReference>
<dbReference type="InterPro" id="IPR002155">
    <property type="entry name" value="Thiolase"/>
</dbReference>
<accession>A0ABP3RZ32</accession>
<name>A0ABP3RZ32_9ACTN</name>
<comment type="caution">
    <text evidence="3">The sequence shown here is derived from an EMBL/GenBank/DDBJ whole genome shotgun (WGS) entry which is preliminary data.</text>
</comment>
<evidence type="ECO:0000259" key="1">
    <source>
        <dbReference type="Pfam" id="PF00108"/>
    </source>
</evidence>
<evidence type="ECO:0000313" key="3">
    <source>
        <dbReference type="EMBL" id="GAA0617145.1"/>
    </source>
</evidence>
<dbReference type="PIRSF" id="PIRSF000429">
    <property type="entry name" value="Ac-CoA_Ac_transf"/>
    <property type="match status" value="1"/>
</dbReference>
<protein>
    <submittedName>
        <fullName evidence="3">Thiolase family protein</fullName>
    </submittedName>
</protein>
<evidence type="ECO:0000259" key="2">
    <source>
        <dbReference type="Pfam" id="PF22691"/>
    </source>
</evidence>
<gene>
    <name evidence="3" type="ORF">GCM10009547_19150</name>
</gene>
<evidence type="ECO:0000313" key="4">
    <source>
        <dbReference type="Proteomes" id="UP001500957"/>
    </source>
</evidence>
<sequence length="385" mass="39487">MSAEVYIVGAGIHPFGRHEGVSGADQAVVATRAALADAGLSWDKIEIAVGGSNTGKPDSLVARLGLTGVAFTGVRNGCATGGVALAAAANALRAGAGEVAAVVGFDKHERGAFASDPAAYGLGAWYGSTGLMVTTQYFAMRTRRYLHEHAVPELTLAQVAARASRGGAANPNAWRRRELSVEEVLAAPMVSDPLTNLMFCQPNEGAVALILARGSRAFDLCERPVRLAAVAVRTRGPGSFEVYSPWLSPQRGGSPTVAASTDAFRTAGITAADVQVAQVQDTDCGSELIHLAETGLCADGEQTALLADGSTEVSGRLPINTDGGCLANGEPIGASGLRQVHEIVRQLQGRAAGAAVPSRPSVGFTHVYGAPGVSACTVLTTEERS</sequence>
<dbReference type="InterPro" id="IPR055140">
    <property type="entry name" value="Thiolase_C_2"/>
</dbReference>
<dbReference type="Pfam" id="PF22691">
    <property type="entry name" value="Thiolase_C_1"/>
    <property type="match status" value="1"/>
</dbReference>